<accession>A0A3G4UMJ7</accession>
<proteinExistence type="predicted"/>
<evidence type="ECO:0000313" key="2">
    <source>
        <dbReference type="Proteomes" id="UP000254069"/>
    </source>
</evidence>
<organism evidence="1 2">
    <name type="scientific">Shewanella algae</name>
    <dbReference type="NCBI Taxonomy" id="38313"/>
    <lineage>
        <taxon>Bacteria</taxon>
        <taxon>Pseudomonadati</taxon>
        <taxon>Pseudomonadota</taxon>
        <taxon>Gammaproteobacteria</taxon>
        <taxon>Alteromonadales</taxon>
        <taxon>Shewanellaceae</taxon>
        <taxon>Shewanella</taxon>
    </lineage>
</organism>
<dbReference type="Proteomes" id="UP000254069">
    <property type="component" value="Unassembled WGS sequence"/>
</dbReference>
<gene>
    <name evidence="1" type="ORF">NCTC10738_04147</name>
</gene>
<dbReference type="EMBL" id="UGYO01000002">
    <property type="protein sequence ID" value="SUJ09368.1"/>
    <property type="molecule type" value="Genomic_DNA"/>
</dbReference>
<accession>A0A380BYF4</accession>
<protein>
    <submittedName>
        <fullName evidence="1">Uncharacterized protein</fullName>
    </submittedName>
</protein>
<name>A0A380BYF4_9GAMM</name>
<evidence type="ECO:0000313" key="1">
    <source>
        <dbReference type="EMBL" id="SUJ09368.1"/>
    </source>
</evidence>
<reference evidence="1 2" key="1">
    <citation type="submission" date="2018-06" db="EMBL/GenBank/DDBJ databases">
        <authorList>
            <consortium name="Pathogen Informatics"/>
            <person name="Doyle S."/>
        </authorList>
    </citation>
    <scope>NUCLEOTIDE SEQUENCE [LARGE SCALE GENOMIC DNA]</scope>
    <source>
        <strain evidence="1 2">NCTC10738</strain>
    </source>
</reference>
<dbReference type="AlphaFoldDB" id="A0A380BYF4"/>
<sequence>MLNPAMFPVMAVVGAIAANLTELVRGENSRWQPAMEIGVRTFSLAIAAYTVLWFALLTAAVYAGGDADVIAGVEVLGIFLLAMGIYSLFHLSRFISSKLQLWIYRLALPLVIGGSFLVCKFG</sequence>
<dbReference type="KEGG" id="salg:BS332_16915"/>
<keyword evidence="2" id="KW-1185">Reference proteome</keyword>
<dbReference type="RefSeq" id="WP_025888946.1">
    <property type="nucleotide sequence ID" value="NZ_AP024609.1"/>
</dbReference>